<keyword evidence="2" id="KW-1185">Reference proteome</keyword>
<reference evidence="2" key="1">
    <citation type="journal article" date="2011" name="Nat. Commun.">
        <title>Effector diversification within compartments of the Leptosphaeria maculans genome affected by Repeat-Induced Point mutations.</title>
        <authorList>
            <person name="Rouxel T."/>
            <person name="Grandaubert J."/>
            <person name="Hane J.K."/>
            <person name="Hoede C."/>
            <person name="van de Wouw A.P."/>
            <person name="Couloux A."/>
            <person name="Dominguez V."/>
            <person name="Anthouard V."/>
            <person name="Bally P."/>
            <person name="Bourras S."/>
            <person name="Cozijnsen A.J."/>
            <person name="Ciuffetti L.M."/>
            <person name="Degrave A."/>
            <person name="Dilmaghani A."/>
            <person name="Duret L."/>
            <person name="Fudal I."/>
            <person name="Goodwin S.B."/>
            <person name="Gout L."/>
            <person name="Glaser N."/>
            <person name="Linglin J."/>
            <person name="Kema G.H.J."/>
            <person name="Lapalu N."/>
            <person name="Lawrence C.B."/>
            <person name="May K."/>
            <person name="Meyer M."/>
            <person name="Ollivier B."/>
            <person name="Poulain J."/>
            <person name="Schoch C.L."/>
            <person name="Simon A."/>
            <person name="Spatafora J.W."/>
            <person name="Stachowiak A."/>
            <person name="Turgeon B.G."/>
            <person name="Tyler B.M."/>
            <person name="Vincent D."/>
            <person name="Weissenbach J."/>
            <person name="Amselem J."/>
            <person name="Quesneville H."/>
            <person name="Oliver R.P."/>
            <person name="Wincker P."/>
            <person name="Balesdent M.-H."/>
            <person name="Howlett B.J."/>
        </authorList>
    </citation>
    <scope>NUCLEOTIDE SEQUENCE [LARGE SCALE GENOMIC DNA]</scope>
    <source>
        <strain evidence="2">JN3 / isolate v23.1.3 / race Av1-4-5-6-7-8</strain>
    </source>
</reference>
<dbReference type="Proteomes" id="UP000002668">
    <property type="component" value="Genome"/>
</dbReference>
<evidence type="ECO:0000313" key="1">
    <source>
        <dbReference type="EMBL" id="CBX99975.1"/>
    </source>
</evidence>
<dbReference type="HOGENOM" id="CLU_2097314_0_0_1"/>
<accession>E5A8N0</accession>
<evidence type="ECO:0000313" key="2">
    <source>
        <dbReference type="Proteomes" id="UP000002668"/>
    </source>
</evidence>
<dbReference type="AlphaFoldDB" id="E5A8N0"/>
<dbReference type="EMBL" id="FP929137">
    <property type="protein sequence ID" value="CBX99975.1"/>
    <property type="molecule type" value="Genomic_DNA"/>
</dbReference>
<dbReference type="InParanoid" id="E5A8N0"/>
<name>E5A8N0_LEPMJ</name>
<proteinExistence type="predicted"/>
<gene>
    <name evidence="1" type="ORF">LEMA_P075640.1</name>
</gene>
<dbReference type="VEuPathDB" id="FungiDB:LEMA_P075640.1"/>
<organism evidence="2">
    <name type="scientific">Leptosphaeria maculans (strain JN3 / isolate v23.1.3 / race Av1-4-5-6-7-8)</name>
    <name type="common">Blackleg fungus</name>
    <name type="synonym">Phoma lingam</name>
    <dbReference type="NCBI Taxonomy" id="985895"/>
    <lineage>
        <taxon>Eukaryota</taxon>
        <taxon>Fungi</taxon>
        <taxon>Dikarya</taxon>
        <taxon>Ascomycota</taxon>
        <taxon>Pezizomycotina</taxon>
        <taxon>Dothideomycetes</taxon>
        <taxon>Pleosporomycetidae</taxon>
        <taxon>Pleosporales</taxon>
        <taxon>Pleosporineae</taxon>
        <taxon>Leptosphaeriaceae</taxon>
        <taxon>Plenodomus</taxon>
        <taxon>Plenodomus lingam/Leptosphaeria maculans species complex</taxon>
    </lineage>
</organism>
<protein>
    <submittedName>
        <fullName evidence="1">Predicted protein</fullName>
    </submittedName>
</protein>
<sequence>MWSGCGLTTDRVCAFAAAACLCRRPSLQPMSQSHLIAQLHSMHDPTNNGATLRPFQTFQHCRCQNPPSWPDITQNIMQNRHIEAPSPPSFAVVAGPRAFATGHVFVGARRRPSQPI</sequence>